<dbReference type="EMBL" id="PQXM01000917">
    <property type="protein sequence ID" value="TGO67010.1"/>
    <property type="molecule type" value="Genomic_DNA"/>
</dbReference>
<dbReference type="Proteomes" id="UP000297229">
    <property type="component" value="Unassembled WGS sequence"/>
</dbReference>
<feature type="compositionally biased region" description="Low complexity" evidence="1">
    <location>
        <begin position="116"/>
        <end position="128"/>
    </location>
</feature>
<dbReference type="AlphaFoldDB" id="A0A4Z1J617"/>
<sequence length="128" mass="13845">MVDFALRVDTPCLGFCGSEGGKEEEGRGRDGGEEGSPCGCVWRGERVEFGRGAVGVGSAPGEGMYAGDGGVREESREDVGALGVLACYGMKREREEGKQKKTEDRKKEKKKKRKGNTYNKTGTPYDRS</sequence>
<feature type="region of interest" description="Disordered" evidence="1">
    <location>
        <begin position="93"/>
        <end position="128"/>
    </location>
</feature>
<gene>
    <name evidence="2" type="ORF">BELL_0919g00050</name>
</gene>
<accession>A0A4Z1J617</accession>
<organism evidence="2 3">
    <name type="scientific">Botrytis elliptica</name>
    <dbReference type="NCBI Taxonomy" id="278938"/>
    <lineage>
        <taxon>Eukaryota</taxon>
        <taxon>Fungi</taxon>
        <taxon>Dikarya</taxon>
        <taxon>Ascomycota</taxon>
        <taxon>Pezizomycotina</taxon>
        <taxon>Leotiomycetes</taxon>
        <taxon>Helotiales</taxon>
        <taxon>Sclerotiniaceae</taxon>
        <taxon>Botrytis</taxon>
    </lineage>
</organism>
<evidence type="ECO:0000256" key="1">
    <source>
        <dbReference type="SAM" id="MobiDB-lite"/>
    </source>
</evidence>
<comment type="caution">
    <text evidence="2">The sequence shown here is derived from an EMBL/GenBank/DDBJ whole genome shotgun (WGS) entry which is preliminary data.</text>
</comment>
<proteinExistence type="predicted"/>
<reference evidence="2 3" key="1">
    <citation type="submission" date="2017-12" db="EMBL/GenBank/DDBJ databases">
        <title>Comparative genomics of Botrytis spp.</title>
        <authorList>
            <person name="Valero-Jimenez C.A."/>
            <person name="Tapia P."/>
            <person name="Veloso J."/>
            <person name="Silva-Moreno E."/>
            <person name="Staats M."/>
            <person name="Valdes J.H."/>
            <person name="Van Kan J.A.L."/>
        </authorList>
    </citation>
    <scope>NUCLEOTIDE SEQUENCE [LARGE SCALE GENOMIC DNA]</scope>
    <source>
        <strain evidence="2 3">Be9601</strain>
    </source>
</reference>
<evidence type="ECO:0000313" key="2">
    <source>
        <dbReference type="EMBL" id="TGO67010.1"/>
    </source>
</evidence>
<feature type="compositionally biased region" description="Basic and acidic residues" evidence="1">
    <location>
        <begin position="93"/>
        <end position="106"/>
    </location>
</feature>
<keyword evidence="3" id="KW-1185">Reference proteome</keyword>
<protein>
    <submittedName>
        <fullName evidence="2">Uncharacterized protein</fullName>
    </submittedName>
</protein>
<feature type="region of interest" description="Disordered" evidence="1">
    <location>
        <begin position="54"/>
        <end position="77"/>
    </location>
</feature>
<evidence type="ECO:0000313" key="3">
    <source>
        <dbReference type="Proteomes" id="UP000297229"/>
    </source>
</evidence>
<name>A0A4Z1J617_9HELO</name>
<feature type="compositionally biased region" description="Gly residues" evidence="1">
    <location>
        <begin position="54"/>
        <end position="69"/>
    </location>
</feature>